<evidence type="ECO:0000256" key="1">
    <source>
        <dbReference type="SAM" id="MobiDB-lite"/>
    </source>
</evidence>
<feature type="region of interest" description="Disordered" evidence="1">
    <location>
        <begin position="27"/>
        <end position="100"/>
    </location>
</feature>
<feature type="compositionally biased region" description="Polar residues" evidence="1">
    <location>
        <begin position="27"/>
        <end position="63"/>
    </location>
</feature>
<dbReference type="RefSeq" id="WP_308728248.1">
    <property type="nucleotide sequence ID" value="NZ_JAJEQF010000018.1"/>
</dbReference>
<reference evidence="3 4" key="1">
    <citation type="submission" date="2021-10" db="EMBL/GenBank/DDBJ databases">
        <title>Anaerobic single-cell dispensing facilitates the cultivation of human gut bacteria.</title>
        <authorList>
            <person name="Afrizal A."/>
        </authorList>
    </citation>
    <scope>NUCLEOTIDE SEQUENCE [LARGE SCALE GENOMIC DNA]</scope>
    <source>
        <strain evidence="3 4">CLA-AA-H244</strain>
    </source>
</reference>
<dbReference type="EMBL" id="JAJEQF010000018">
    <property type="protein sequence ID" value="MCC2167706.1"/>
    <property type="molecule type" value="Genomic_DNA"/>
</dbReference>
<feature type="compositionally biased region" description="Low complexity" evidence="1">
    <location>
        <begin position="71"/>
        <end position="92"/>
    </location>
</feature>
<feature type="signal peptide" evidence="2">
    <location>
        <begin position="1"/>
        <end position="19"/>
    </location>
</feature>
<evidence type="ECO:0008006" key="5">
    <source>
        <dbReference type="Google" id="ProtNLM"/>
    </source>
</evidence>
<dbReference type="PROSITE" id="PS51257">
    <property type="entry name" value="PROKAR_LIPOPROTEIN"/>
    <property type="match status" value="1"/>
</dbReference>
<proteinExistence type="predicted"/>
<dbReference type="AlphaFoldDB" id="A0AAE3ATS0"/>
<keyword evidence="2" id="KW-0732">Signal</keyword>
<gene>
    <name evidence="3" type="ORF">LKD45_08380</name>
</gene>
<comment type="caution">
    <text evidence="3">The sequence shown here is derived from an EMBL/GenBank/DDBJ whole genome shotgun (WGS) entry which is preliminary data.</text>
</comment>
<keyword evidence="4" id="KW-1185">Reference proteome</keyword>
<organism evidence="3 4">
    <name type="scientific">Gallintestinimicrobium propionicum</name>
    <dbReference type="NCBI Taxonomy" id="2981770"/>
    <lineage>
        <taxon>Bacteria</taxon>
        <taxon>Bacillati</taxon>
        <taxon>Bacillota</taxon>
        <taxon>Clostridia</taxon>
        <taxon>Lachnospirales</taxon>
        <taxon>Lachnospiraceae</taxon>
        <taxon>Gallintestinimicrobium</taxon>
    </lineage>
</organism>
<protein>
    <recommendedName>
        <fullName evidence="5">DUF5666 domain-containing protein</fullName>
    </recommendedName>
</protein>
<accession>A0AAE3ATS0</accession>
<evidence type="ECO:0000313" key="3">
    <source>
        <dbReference type="EMBL" id="MCC2167706.1"/>
    </source>
</evidence>
<evidence type="ECO:0000313" key="4">
    <source>
        <dbReference type="Proteomes" id="UP001199355"/>
    </source>
</evidence>
<name>A0AAE3ATS0_9FIRM</name>
<dbReference type="Proteomes" id="UP001199355">
    <property type="component" value="Unassembled WGS sequence"/>
</dbReference>
<feature type="chain" id="PRO_5042156108" description="DUF5666 domain-containing protein" evidence="2">
    <location>
        <begin position="20"/>
        <end position="174"/>
    </location>
</feature>
<sequence>MKKLSFAGPILLTTILLFAAACGRNTATETVPPQTQIASESDFSEETSMNGQTDSITPESSATDLIGNAPSETASGSNSNGNSAANGTAAETQDGLMSGKTSTVTGKIQEMKDFMFVVVSDDGTPHAFSYDSDKRPDGLDQIKSGDRVTVTYTGILSEIESFTGEIISIEKVKQ</sequence>
<evidence type="ECO:0000256" key="2">
    <source>
        <dbReference type="SAM" id="SignalP"/>
    </source>
</evidence>